<sequence>MLNPIRKFIEFGTHNSLSDDVNRRIRVVNMFSAVGMGLTFFLGLRALFAQDTLLACVLLSASILFAISHKIQSMIGAKQGSIISAMVIIVCLMSLMLILVITGGNAGTGPLWIFTVPPVTMFFTGFRRGLFALTGFITLVIVILFTPDNALLATEYSYEFKTRLIYSFITISFLSAFYEYSRQRSYSTALYLSEQFERQARYDPLTTILNRRGGQQQLEQEISRMQRNKKPFSIALADIDRFKSINDTFGHDAGDEVLKQVAEVFSRRLRTQDGLSRWGGEEFLFIFPETNEKDAQLVTEQIRENLSAKAISVDGKSHRVTSSFGVCEVTSLISLTTALNLADQALYRAKRDGRNKVCAASELTSKSNL</sequence>
<evidence type="ECO:0000259" key="4">
    <source>
        <dbReference type="PROSITE" id="PS50887"/>
    </source>
</evidence>
<organism evidence="5 6">
    <name type="scientific">Alteromonas stellipolaris</name>
    <dbReference type="NCBI Taxonomy" id="233316"/>
    <lineage>
        <taxon>Bacteria</taxon>
        <taxon>Pseudomonadati</taxon>
        <taxon>Pseudomonadota</taxon>
        <taxon>Gammaproteobacteria</taxon>
        <taxon>Alteromonadales</taxon>
        <taxon>Alteromonadaceae</taxon>
        <taxon>Alteromonas/Salinimonas group</taxon>
        <taxon>Alteromonas</taxon>
    </lineage>
</organism>
<dbReference type="InterPro" id="IPR048435">
    <property type="entry name" value="MASE6"/>
</dbReference>
<dbReference type="PANTHER" id="PTHR45138">
    <property type="entry name" value="REGULATORY COMPONENTS OF SENSORY TRANSDUCTION SYSTEM"/>
    <property type="match status" value="1"/>
</dbReference>
<dbReference type="NCBIfam" id="TIGR00254">
    <property type="entry name" value="GGDEF"/>
    <property type="match status" value="1"/>
</dbReference>
<evidence type="ECO:0000256" key="2">
    <source>
        <dbReference type="ARBA" id="ARBA00034247"/>
    </source>
</evidence>
<feature type="domain" description="GGDEF" evidence="4">
    <location>
        <begin position="230"/>
        <end position="362"/>
    </location>
</feature>
<reference evidence="5 6" key="1">
    <citation type="submission" date="2015-12" db="EMBL/GenBank/DDBJ databases">
        <title>Intraspecies pangenome expansion in the marine bacterium Alteromonas.</title>
        <authorList>
            <person name="Lopez-Perez M."/>
            <person name="Rodriguez-Valera F."/>
        </authorList>
    </citation>
    <scope>NUCLEOTIDE SEQUENCE [LARGE SCALE GENOMIC DNA]</scope>
    <source>
        <strain evidence="5 6">LMG 21861</strain>
    </source>
</reference>
<protein>
    <recommendedName>
        <fullName evidence="1">diguanylate cyclase</fullName>
        <ecNumber evidence="1">2.7.7.65</ecNumber>
    </recommendedName>
</protein>
<dbReference type="CDD" id="cd01949">
    <property type="entry name" value="GGDEF"/>
    <property type="match status" value="1"/>
</dbReference>
<dbReference type="SMART" id="SM00267">
    <property type="entry name" value="GGDEF"/>
    <property type="match status" value="1"/>
</dbReference>
<dbReference type="InterPro" id="IPR000160">
    <property type="entry name" value="GGDEF_dom"/>
</dbReference>
<dbReference type="InterPro" id="IPR043128">
    <property type="entry name" value="Rev_trsase/Diguanyl_cyclase"/>
</dbReference>
<feature type="transmembrane region" description="Helical" evidence="3">
    <location>
        <begin position="52"/>
        <end position="69"/>
    </location>
</feature>
<feature type="transmembrane region" description="Helical" evidence="3">
    <location>
        <begin position="81"/>
        <end position="101"/>
    </location>
</feature>
<keyword evidence="6" id="KW-1185">Reference proteome</keyword>
<dbReference type="InterPro" id="IPR029787">
    <property type="entry name" value="Nucleotide_cyclase"/>
</dbReference>
<dbReference type="SUPFAM" id="SSF55073">
    <property type="entry name" value="Nucleotide cyclase"/>
    <property type="match status" value="1"/>
</dbReference>
<keyword evidence="3" id="KW-1133">Transmembrane helix</keyword>
<dbReference type="EMBL" id="CP013926">
    <property type="protein sequence ID" value="AMJ74197.1"/>
    <property type="molecule type" value="Genomic_DNA"/>
</dbReference>
<dbReference type="Proteomes" id="UP000056750">
    <property type="component" value="Chromosome"/>
</dbReference>
<gene>
    <name evidence="5" type="ORF">AVL57_09580</name>
</gene>
<dbReference type="InterPro" id="IPR050469">
    <property type="entry name" value="Diguanylate_Cyclase"/>
</dbReference>
<dbReference type="PANTHER" id="PTHR45138:SF9">
    <property type="entry name" value="DIGUANYLATE CYCLASE DGCM-RELATED"/>
    <property type="match status" value="1"/>
</dbReference>
<proteinExistence type="predicted"/>
<feature type="transmembrane region" description="Helical" evidence="3">
    <location>
        <begin position="130"/>
        <end position="152"/>
    </location>
</feature>
<dbReference type="EC" id="2.7.7.65" evidence="1"/>
<feature type="transmembrane region" description="Helical" evidence="3">
    <location>
        <begin position="27"/>
        <end position="46"/>
    </location>
</feature>
<comment type="catalytic activity">
    <reaction evidence="2">
        <text>2 GTP = 3',3'-c-di-GMP + 2 diphosphate</text>
        <dbReference type="Rhea" id="RHEA:24898"/>
        <dbReference type="ChEBI" id="CHEBI:33019"/>
        <dbReference type="ChEBI" id="CHEBI:37565"/>
        <dbReference type="ChEBI" id="CHEBI:58805"/>
        <dbReference type="EC" id="2.7.7.65"/>
    </reaction>
</comment>
<name>A0ABN4LQB6_9ALTE</name>
<dbReference type="Gene3D" id="3.30.70.270">
    <property type="match status" value="1"/>
</dbReference>
<keyword evidence="3" id="KW-0472">Membrane</keyword>
<evidence type="ECO:0000256" key="1">
    <source>
        <dbReference type="ARBA" id="ARBA00012528"/>
    </source>
</evidence>
<dbReference type="PROSITE" id="PS50887">
    <property type="entry name" value="GGDEF"/>
    <property type="match status" value="1"/>
</dbReference>
<keyword evidence="3" id="KW-0812">Transmembrane</keyword>
<dbReference type="Pfam" id="PF00990">
    <property type="entry name" value="GGDEF"/>
    <property type="match status" value="1"/>
</dbReference>
<accession>A0ABN4LQB6</accession>
<dbReference type="Pfam" id="PF20966">
    <property type="entry name" value="MASE6"/>
    <property type="match status" value="1"/>
</dbReference>
<feature type="transmembrane region" description="Helical" evidence="3">
    <location>
        <begin position="164"/>
        <end position="181"/>
    </location>
</feature>
<evidence type="ECO:0000256" key="3">
    <source>
        <dbReference type="SAM" id="Phobius"/>
    </source>
</evidence>
<evidence type="ECO:0000313" key="6">
    <source>
        <dbReference type="Proteomes" id="UP000056750"/>
    </source>
</evidence>
<evidence type="ECO:0000313" key="5">
    <source>
        <dbReference type="EMBL" id="AMJ74197.1"/>
    </source>
</evidence>